<gene>
    <name evidence="2" type="ORF">Hgul01_03878</name>
</gene>
<feature type="transmembrane region" description="Helical" evidence="1">
    <location>
        <begin position="181"/>
        <end position="202"/>
    </location>
</feature>
<sequence>MQPYTEHDTERARQIEAAQANYPIYPTNQQTPSNKLLQHLTAQRDSRGIAAIALIVFGVLWFLARAMGGDSIALDFGIDTDAFIPSMILFTIASCFFFFAFAKRLFGLFIPASILTGLAVGIPFANLTNGMSVVWGLALGFGAIGLLGKPMFGTNGFWGFIPASILFVVGAIIGIASLPGLLSVGMVWVPIMLIGAGLYLGWGRNRI</sequence>
<dbReference type="Proteomes" id="UP001428290">
    <property type="component" value="Unassembled WGS sequence"/>
</dbReference>
<keyword evidence="3" id="KW-1185">Reference proteome</keyword>
<feature type="transmembrane region" description="Helical" evidence="1">
    <location>
        <begin position="155"/>
        <end position="175"/>
    </location>
</feature>
<reference evidence="2 3" key="1">
    <citation type="submission" date="2024-02" db="EMBL/GenBank/DDBJ databases">
        <title>Herpetosiphon gulosus NBRC 112829.</title>
        <authorList>
            <person name="Ichikawa N."/>
            <person name="Katano-Makiyama Y."/>
            <person name="Hidaka K."/>
        </authorList>
    </citation>
    <scope>NUCLEOTIDE SEQUENCE [LARGE SCALE GENOMIC DNA]</scope>
    <source>
        <strain evidence="2 3">NBRC 112829</strain>
    </source>
</reference>
<evidence type="ECO:0000313" key="3">
    <source>
        <dbReference type="Proteomes" id="UP001428290"/>
    </source>
</evidence>
<evidence type="ECO:0000256" key="1">
    <source>
        <dbReference type="SAM" id="Phobius"/>
    </source>
</evidence>
<feature type="transmembrane region" description="Helical" evidence="1">
    <location>
        <begin position="82"/>
        <end position="101"/>
    </location>
</feature>
<evidence type="ECO:0000313" key="2">
    <source>
        <dbReference type="EMBL" id="GAA5530064.1"/>
    </source>
</evidence>
<comment type="caution">
    <text evidence="2">The sequence shown here is derived from an EMBL/GenBank/DDBJ whole genome shotgun (WGS) entry which is preliminary data.</text>
</comment>
<organism evidence="2 3">
    <name type="scientific">Herpetosiphon gulosus</name>
    <dbReference type="NCBI Taxonomy" id="1973496"/>
    <lineage>
        <taxon>Bacteria</taxon>
        <taxon>Bacillati</taxon>
        <taxon>Chloroflexota</taxon>
        <taxon>Chloroflexia</taxon>
        <taxon>Herpetosiphonales</taxon>
        <taxon>Herpetosiphonaceae</taxon>
        <taxon>Herpetosiphon</taxon>
    </lineage>
</organism>
<dbReference type="EMBL" id="BAABRU010000015">
    <property type="protein sequence ID" value="GAA5530064.1"/>
    <property type="molecule type" value="Genomic_DNA"/>
</dbReference>
<feature type="transmembrane region" description="Helical" evidence="1">
    <location>
        <begin position="48"/>
        <end position="67"/>
    </location>
</feature>
<accession>A0ABP9X3T7</accession>
<keyword evidence="1" id="KW-0812">Transmembrane</keyword>
<keyword evidence="1" id="KW-1133">Transmembrane helix</keyword>
<dbReference type="RefSeq" id="WP_345723653.1">
    <property type="nucleotide sequence ID" value="NZ_BAABRU010000015.1"/>
</dbReference>
<proteinExistence type="predicted"/>
<feature type="transmembrane region" description="Helical" evidence="1">
    <location>
        <begin position="108"/>
        <end position="125"/>
    </location>
</feature>
<name>A0ABP9X3T7_9CHLR</name>
<keyword evidence="1" id="KW-0472">Membrane</keyword>
<protein>
    <submittedName>
        <fullName evidence="2">Uncharacterized protein</fullName>
    </submittedName>
</protein>
<feature type="transmembrane region" description="Helical" evidence="1">
    <location>
        <begin position="131"/>
        <end position="148"/>
    </location>
</feature>